<comment type="catalytic activity">
    <reaction evidence="14">
        <text>ATP + H2O = ADP + phosphate + H(+)</text>
        <dbReference type="Rhea" id="RHEA:13065"/>
        <dbReference type="ChEBI" id="CHEBI:15377"/>
        <dbReference type="ChEBI" id="CHEBI:15378"/>
        <dbReference type="ChEBI" id="CHEBI:30616"/>
        <dbReference type="ChEBI" id="CHEBI:43474"/>
        <dbReference type="ChEBI" id="CHEBI:456216"/>
        <dbReference type="EC" id="5.6.2.4"/>
    </reaction>
</comment>
<sequence length="1145" mass="126479">MTDGNGDLPAWLPTIEEDVDPKDQQKKIIRSGEYPMRVLAGAGTGKTFTMVRKIEHLIDEEGVSPDRILALTFTNNAADSMQEKLQEKLGTAGYDIDAYTYHSICNAILQDYAYTAGIDPDFDVATDAEKYAVALEVLDEIEYRAVKPNVYGPNSHGSGAADALTGFISSMKRSGIDPDAIDAYLGSAERLYELADIPETIEDAASDNLGGRSVSTVLDGLPAVREALVEAREAIGDDGVEASISVFLDGAIAVCDSLIAASEAAESGDRDLPENAHKIPKYLFGGYASGAPKGIPEVGLELPEYLADFLDDCLHARDLVAGYDAYEQELAERGLLDYDDLVVETVKLLQTDAVDDIAGRWDYVFCDEFQDTDRLQFDLVTSLVSNENLFVVGDDDQAIYEWRGANVANITDELDDEFGDALADEPLEQNFRSRQPILDLANAALGELDDRKSDKTLTRVDEPDYDGDSVVTVEEADDESDRADQLVTVVQNMLSGAAGEINRAYDPGDIALLVRKNKHAEPLVDRFEDLGIPYEVAGDLATDSVGVGTVIAYLKALARPEDDEVSWNRVLTMRYRLADADLRHLNTRDDALVTALLEAPLSEFEEPDRVETARTHVSHLLELRDSASLARLYRELTDLTDIEWYLSEQDRRSLDQLEDVIEQFGDDAVQPSLTGEFVETLRHHDEVFAENGGTPTDQPELADDAVNVMTIHKSKGLDFPVVLMPRLTADEWGPRGRSYDALEASLTDGPEAAFAEDLVANDARETRRVLHVGLTRAEDVLVLHGSSEDDDASDDEMEDFLRETLTPGLPWEPDADHLPIWRDIQHCLPPEAADWTDSLAATVIGDLGGTVTHNGDAINTETAREEVLTLGTDLAAGAVERTAPSRLTLESLTSAPDVAPEIQHSYTSLKSFEDCPRQHYLDYVVNAFRDYTPNDEEWTETDTGPSQQTVGILFHDTAEIAADENASSPAEWYEICERLANQKRAHDALPDAKACIDRYFELELSEWDVVDAEREFAMEIDGEEIVGYIDAVYRTPADELVVIDYKATQRERDIEANRQLPLYLLACRDLYDEPIHSAGYAYVGPLGPKTETKIFSESDLQDVKEEIEKLLSTISNLTYDEFVADAHCQWCTHNELPCAAPLPTE</sequence>
<feature type="binding site" evidence="15">
    <location>
        <begin position="40"/>
        <end position="47"/>
    </location>
    <ligand>
        <name>ATP</name>
        <dbReference type="ChEBI" id="CHEBI:30616"/>
    </ligand>
</feature>
<evidence type="ECO:0000256" key="6">
    <source>
        <dbReference type="ARBA" id="ARBA00022806"/>
    </source>
</evidence>
<comment type="catalytic activity">
    <reaction evidence="12">
        <text>Couples ATP hydrolysis with the unwinding of duplex DNA by translocating in the 3'-5' direction.</text>
        <dbReference type="EC" id="5.6.2.4"/>
    </reaction>
</comment>
<dbReference type="InterPro" id="IPR038726">
    <property type="entry name" value="PDDEXK_AddAB-type"/>
</dbReference>
<gene>
    <name evidence="18" type="ORF">NDI56_04655</name>
</gene>
<dbReference type="InterPro" id="IPR011604">
    <property type="entry name" value="PDDEXK-like_dom_sf"/>
</dbReference>
<evidence type="ECO:0000256" key="12">
    <source>
        <dbReference type="ARBA" id="ARBA00034617"/>
    </source>
</evidence>
<keyword evidence="11" id="KW-0413">Isomerase</keyword>
<evidence type="ECO:0000256" key="7">
    <source>
        <dbReference type="ARBA" id="ARBA00022839"/>
    </source>
</evidence>
<dbReference type="RefSeq" id="WP_310918262.1">
    <property type="nucleotide sequence ID" value="NZ_JAMQON010000001.1"/>
</dbReference>
<keyword evidence="6 15" id="KW-0347">Helicase</keyword>
<keyword evidence="4" id="KW-0227">DNA damage</keyword>
<dbReference type="PROSITE" id="PS51217">
    <property type="entry name" value="UVRD_HELICASE_CTER"/>
    <property type="match status" value="1"/>
</dbReference>
<evidence type="ECO:0000256" key="13">
    <source>
        <dbReference type="ARBA" id="ARBA00034808"/>
    </source>
</evidence>
<evidence type="ECO:0000256" key="10">
    <source>
        <dbReference type="ARBA" id="ARBA00023204"/>
    </source>
</evidence>
<accession>A0ABU2FA29</accession>
<keyword evidence="3 15" id="KW-0547">Nucleotide-binding</keyword>
<keyword evidence="7" id="KW-0269">Exonuclease</keyword>
<dbReference type="EC" id="5.6.2.4" evidence="13"/>
<protein>
    <recommendedName>
        <fullName evidence="13">DNA 3'-5' helicase</fullName>
        <ecNumber evidence="13">5.6.2.4</ecNumber>
    </recommendedName>
</protein>
<dbReference type="Pfam" id="PF12705">
    <property type="entry name" value="PDDEXK_1"/>
    <property type="match status" value="1"/>
</dbReference>
<evidence type="ECO:0000256" key="11">
    <source>
        <dbReference type="ARBA" id="ARBA00023235"/>
    </source>
</evidence>
<evidence type="ECO:0000256" key="14">
    <source>
        <dbReference type="ARBA" id="ARBA00048988"/>
    </source>
</evidence>
<evidence type="ECO:0000313" key="18">
    <source>
        <dbReference type="EMBL" id="MDS0258700.1"/>
    </source>
</evidence>
<reference evidence="18 19" key="1">
    <citation type="submission" date="2022-06" db="EMBL/GenBank/DDBJ databases">
        <title>Haloarcula sp. a new haloarchaeum isolate from saline soil.</title>
        <authorList>
            <person name="Strakova D."/>
            <person name="Galisteo C."/>
            <person name="Sanchez-Porro C."/>
            <person name="Ventosa A."/>
        </authorList>
    </citation>
    <scope>NUCLEOTIDE SEQUENCE [LARGE SCALE GENOMIC DNA]</scope>
    <source>
        <strain evidence="18 19">S1CR25-12</strain>
    </source>
</reference>
<name>A0ABU2FA29_9EURY</name>
<evidence type="ECO:0000259" key="16">
    <source>
        <dbReference type="PROSITE" id="PS51198"/>
    </source>
</evidence>
<dbReference type="Pfam" id="PF13361">
    <property type="entry name" value="UvrD_C"/>
    <property type="match status" value="1"/>
</dbReference>
<dbReference type="EMBL" id="JAMQON010000001">
    <property type="protein sequence ID" value="MDS0258700.1"/>
    <property type="molecule type" value="Genomic_DNA"/>
</dbReference>
<comment type="similarity">
    <text evidence="1">Belongs to the helicase family. UvrD subfamily.</text>
</comment>
<evidence type="ECO:0000256" key="3">
    <source>
        <dbReference type="ARBA" id="ARBA00022741"/>
    </source>
</evidence>
<dbReference type="GO" id="GO:0004386">
    <property type="term" value="F:helicase activity"/>
    <property type="evidence" value="ECO:0007669"/>
    <property type="project" value="UniProtKB-KW"/>
</dbReference>
<dbReference type="PANTHER" id="PTHR11070:SF2">
    <property type="entry name" value="ATP-DEPENDENT DNA HELICASE SRS2"/>
    <property type="match status" value="1"/>
</dbReference>
<dbReference type="InterPro" id="IPR027417">
    <property type="entry name" value="P-loop_NTPase"/>
</dbReference>
<dbReference type="Gene3D" id="1.10.10.160">
    <property type="match status" value="1"/>
</dbReference>
<dbReference type="PANTHER" id="PTHR11070">
    <property type="entry name" value="UVRD / RECB / PCRA DNA HELICASE FAMILY MEMBER"/>
    <property type="match status" value="1"/>
</dbReference>
<dbReference type="Proteomes" id="UP001259659">
    <property type="component" value="Unassembled WGS sequence"/>
</dbReference>
<keyword evidence="9" id="KW-0238">DNA-binding</keyword>
<feature type="domain" description="UvrD-like helicase ATP-binding" evidence="16">
    <location>
        <begin position="19"/>
        <end position="434"/>
    </location>
</feature>
<dbReference type="Gene3D" id="1.10.486.10">
    <property type="entry name" value="PCRA, domain 4"/>
    <property type="match status" value="1"/>
</dbReference>
<dbReference type="CDD" id="cd17932">
    <property type="entry name" value="DEXQc_UvrD"/>
    <property type="match status" value="2"/>
</dbReference>
<evidence type="ECO:0000256" key="1">
    <source>
        <dbReference type="ARBA" id="ARBA00009922"/>
    </source>
</evidence>
<keyword evidence="19" id="KW-1185">Reference proteome</keyword>
<dbReference type="InterPro" id="IPR014017">
    <property type="entry name" value="DNA_helicase_UvrD-like_C"/>
</dbReference>
<dbReference type="InterPro" id="IPR013986">
    <property type="entry name" value="DExx_box_DNA_helicase_dom_sf"/>
</dbReference>
<keyword evidence="5 15" id="KW-0378">Hydrolase</keyword>
<dbReference type="Gene3D" id="3.40.50.300">
    <property type="entry name" value="P-loop containing nucleotide triphosphate hydrolases"/>
    <property type="match status" value="3"/>
</dbReference>
<dbReference type="Gene3D" id="3.90.320.10">
    <property type="match status" value="1"/>
</dbReference>
<evidence type="ECO:0000256" key="15">
    <source>
        <dbReference type="PROSITE-ProRule" id="PRU00560"/>
    </source>
</evidence>
<proteinExistence type="inferred from homology"/>
<keyword evidence="10" id="KW-0234">DNA repair</keyword>
<keyword evidence="8 15" id="KW-0067">ATP-binding</keyword>
<dbReference type="Pfam" id="PF00580">
    <property type="entry name" value="UvrD-helicase"/>
    <property type="match status" value="2"/>
</dbReference>
<evidence type="ECO:0000256" key="8">
    <source>
        <dbReference type="ARBA" id="ARBA00022840"/>
    </source>
</evidence>
<dbReference type="InterPro" id="IPR011335">
    <property type="entry name" value="Restrct_endonuc-II-like"/>
</dbReference>
<organism evidence="18 19">
    <name type="scientific">Haloarcula saliterrae</name>
    <dbReference type="NCBI Taxonomy" id="2950534"/>
    <lineage>
        <taxon>Archaea</taxon>
        <taxon>Methanobacteriati</taxon>
        <taxon>Methanobacteriota</taxon>
        <taxon>Stenosarchaea group</taxon>
        <taxon>Halobacteria</taxon>
        <taxon>Halobacteriales</taxon>
        <taxon>Haloarculaceae</taxon>
        <taxon>Haloarcula</taxon>
    </lineage>
</organism>
<evidence type="ECO:0000256" key="9">
    <source>
        <dbReference type="ARBA" id="ARBA00023125"/>
    </source>
</evidence>
<evidence type="ECO:0000313" key="19">
    <source>
        <dbReference type="Proteomes" id="UP001259659"/>
    </source>
</evidence>
<evidence type="ECO:0000256" key="4">
    <source>
        <dbReference type="ARBA" id="ARBA00022763"/>
    </source>
</evidence>
<dbReference type="InterPro" id="IPR014016">
    <property type="entry name" value="UvrD-like_ATP-bd"/>
</dbReference>
<evidence type="ECO:0000259" key="17">
    <source>
        <dbReference type="PROSITE" id="PS51217"/>
    </source>
</evidence>
<feature type="domain" description="UvrD-like helicase C-terminal" evidence="17">
    <location>
        <begin position="435"/>
        <end position="716"/>
    </location>
</feature>
<keyword evidence="2" id="KW-0540">Nuclease</keyword>
<dbReference type="SUPFAM" id="SSF52980">
    <property type="entry name" value="Restriction endonuclease-like"/>
    <property type="match status" value="1"/>
</dbReference>
<dbReference type="InterPro" id="IPR000212">
    <property type="entry name" value="DNA_helicase_UvrD/REP"/>
</dbReference>
<dbReference type="PROSITE" id="PS51198">
    <property type="entry name" value="UVRD_HELICASE_ATP_BIND"/>
    <property type="match status" value="1"/>
</dbReference>
<evidence type="ECO:0000256" key="5">
    <source>
        <dbReference type="ARBA" id="ARBA00022801"/>
    </source>
</evidence>
<evidence type="ECO:0000256" key="2">
    <source>
        <dbReference type="ARBA" id="ARBA00022722"/>
    </source>
</evidence>
<comment type="caution">
    <text evidence="18">The sequence shown here is derived from an EMBL/GenBank/DDBJ whole genome shotgun (WGS) entry which is preliminary data.</text>
</comment>
<dbReference type="SUPFAM" id="SSF52540">
    <property type="entry name" value="P-loop containing nucleoside triphosphate hydrolases"/>
    <property type="match status" value="1"/>
</dbReference>